<dbReference type="Proteomes" id="UP000663824">
    <property type="component" value="Unassembled WGS sequence"/>
</dbReference>
<dbReference type="InterPro" id="IPR006615">
    <property type="entry name" value="Pept_C19_DUSP"/>
</dbReference>
<gene>
    <name evidence="11" type="ORF">MBJ925_LOCUS17793</name>
</gene>
<comment type="catalytic activity">
    <reaction evidence="1 7">
        <text>Thiol-dependent hydrolysis of ester, thioester, amide, peptide and isopeptide bonds formed by the C-terminal Gly of ubiquitin (a 76-residue protein attached to proteins as an intracellular targeting signal).</text>
        <dbReference type="EC" id="3.4.19.12"/>
    </reaction>
</comment>
<feature type="domain" description="USP" evidence="9">
    <location>
        <begin position="231"/>
        <end position="843"/>
    </location>
</feature>
<dbReference type="Gene3D" id="3.90.70.10">
    <property type="entry name" value="Cysteine proteinases"/>
    <property type="match status" value="2"/>
</dbReference>
<proteinExistence type="inferred from homology"/>
<dbReference type="GO" id="GO:0006508">
    <property type="term" value="P:proteolysis"/>
    <property type="evidence" value="ECO:0007669"/>
    <property type="project" value="UniProtKB-KW"/>
</dbReference>
<dbReference type="InterPro" id="IPR018200">
    <property type="entry name" value="USP_CS"/>
</dbReference>
<reference evidence="11" key="1">
    <citation type="submission" date="2021-02" db="EMBL/GenBank/DDBJ databases">
        <authorList>
            <person name="Nowell W R."/>
        </authorList>
    </citation>
    <scope>NUCLEOTIDE SEQUENCE</scope>
</reference>
<dbReference type="InterPro" id="IPR038765">
    <property type="entry name" value="Papain-like_cys_pep_sf"/>
</dbReference>
<evidence type="ECO:0000256" key="4">
    <source>
        <dbReference type="ARBA" id="ARBA00022786"/>
    </source>
</evidence>
<protein>
    <recommendedName>
        <fullName evidence="7">Ubiquitin carboxyl-terminal hydrolase</fullName>
        <ecNumber evidence="7">3.4.19.12</ecNumber>
    </recommendedName>
</protein>
<sequence>MPSNPVDQYVKLLSREQQENDKYVIIDAKWFEHWKRFVGIDSQPDKNSSPGPIDFSSLIDTSTLEHPDGVQLRADAVEGNDYTFIPYELYQDLVQSYKKIGTEIVRKVISSGDFQTVIETFYIPLRVRKSRQTLSTTKQIYRSRRTKLEDLKTDICKMFSIPSDSYSTYRLYTSTDDYGDNWEAIESRQGSTLADIELSKNALITFESATLSSRNNSSPVPSGTFYTPGLCGLSNLGNTCFMNSALQCISNVPALTDYFRRRDYSEHINRDNPLGMKGDVAQAYGDLIANMWSGKINYYAPKALKQNVARYAPQFSGYSQQDSQEFMSFLLDGLHEDLNLVKQKPYMEKKDDDGVVDDVKLAAEQWDYYRKRNQSKIHDIFHGQIKSVVQCLDCKTSGRTFDPICFLSLPLPNKKKIRIFKIEYIRLNGEIKYYYIKSNERGRMHNLLKDFCERFQPKQKNNTHEPMDADDESTSSAMNSNNQDDEQEDDLTLAPDYDGHQPKAELILPVEVYNHRIHLQYSDDALLTNILERDQIVFYEVPVSLKKENNETILMPCLFRTADSLHQNFGLPIYLNIPRHKCTGRHIQDALQNSIGNFLPLPPNHTSQSSDKALYTASCVFNQNYTQTTKPLSTCLDDHIDFNRTNTTLVVDVTAAIVEKYEQEEKKRIDKEHQPTSSTNSSGVQTRSQHKQSTTSLLDCFKYFTTKETLSDNDQWYCPKCKQLKNASKKIDLWLLPKVLIVQLKRFNYTRHYRDKIDLFIDCPIYDLDLSQYVLNPAEKLNAKYDLIAVSNHMGGLGGGHYTAHAKNIHDQKWHTFDDSCVTDIDETNVISKSAYVLIYQQQSQAVQKQQQQQQQQQQQAKESPRKTSTRAAKASS</sequence>
<evidence type="ECO:0000256" key="8">
    <source>
        <dbReference type="SAM" id="MobiDB-lite"/>
    </source>
</evidence>
<dbReference type="SUPFAM" id="SSF54001">
    <property type="entry name" value="Cysteine proteinases"/>
    <property type="match status" value="1"/>
</dbReference>
<evidence type="ECO:0000256" key="3">
    <source>
        <dbReference type="ARBA" id="ARBA00022670"/>
    </source>
</evidence>
<evidence type="ECO:0000256" key="1">
    <source>
        <dbReference type="ARBA" id="ARBA00000707"/>
    </source>
</evidence>
<dbReference type="EMBL" id="CAJNRE010008863">
    <property type="protein sequence ID" value="CAF2077003.1"/>
    <property type="molecule type" value="Genomic_DNA"/>
</dbReference>
<evidence type="ECO:0000259" key="10">
    <source>
        <dbReference type="PROSITE" id="PS51283"/>
    </source>
</evidence>
<accession>A0A816RYB7</accession>
<feature type="domain" description="DUSP" evidence="10">
    <location>
        <begin position="1"/>
        <end position="109"/>
    </location>
</feature>
<dbReference type="PANTHER" id="PTHR21646">
    <property type="entry name" value="UBIQUITIN CARBOXYL-TERMINAL HYDROLASE"/>
    <property type="match status" value="1"/>
</dbReference>
<dbReference type="InterPro" id="IPR050185">
    <property type="entry name" value="Ub_carboxyl-term_hydrolase"/>
</dbReference>
<evidence type="ECO:0000256" key="5">
    <source>
        <dbReference type="ARBA" id="ARBA00022801"/>
    </source>
</evidence>
<comment type="caution">
    <text evidence="11">The sequence shown here is derived from an EMBL/GenBank/DDBJ whole genome shotgun (WGS) entry which is preliminary data.</text>
</comment>
<dbReference type="InterPro" id="IPR028889">
    <property type="entry name" value="USP"/>
</dbReference>
<dbReference type="PANTHER" id="PTHR21646:SF24">
    <property type="entry name" value="UBIQUITIN CARBOXYL-TERMINAL HYDROLASE"/>
    <property type="match status" value="1"/>
</dbReference>
<dbReference type="PROSITE" id="PS00973">
    <property type="entry name" value="USP_2"/>
    <property type="match status" value="1"/>
</dbReference>
<keyword evidence="6 7" id="KW-0788">Thiol protease</keyword>
<feature type="region of interest" description="Disordered" evidence="8">
    <location>
        <begin position="664"/>
        <end position="690"/>
    </location>
</feature>
<keyword evidence="4 7" id="KW-0833">Ubl conjugation pathway</keyword>
<feature type="region of interest" description="Disordered" evidence="8">
    <location>
        <begin position="459"/>
        <end position="496"/>
    </location>
</feature>
<evidence type="ECO:0000256" key="2">
    <source>
        <dbReference type="ARBA" id="ARBA00009085"/>
    </source>
</evidence>
<dbReference type="PROSITE" id="PS00972">
    <property type="entry name" value="USP_1"/>
    <property type="match status" value="1"/>
</dbReference>
<dbReference type="EC" id="3.4.19.12" evidence="7"/>
<organism evidence="11 12">
    <name type="scientific">Rotaria magnacalcarata</name>
    <dbReference type="NCBI Taxonomy" id="392030"/>
    <lineage>
        <taxon>Eukaryota</taxon>
        <taxon>Metazoa</taxon>
        <taxon>Spiralia</taxon>
        <taxon>Gnathifera</taxon>
        <taxon>Rotifera</taxon>
        <taxon>Eurotatoria</taxon>
        <taxon>Bdelloidea</taxon>
        <taxon>Philodinida</taxon>
        <taxon>Philodinidae</taxon>
        <taxon>Rotaria</taxon>
    </lineage>
</organism>
<name>A0A816RYB7_9BILA</name>
<dbReference type="CDD" id="cd02674">
    <property type="entry name" value="Peptidase_C19R"/>
    <property type="match status" value="1"/>
</dbReference>
<feature type="compositionally biased region" description="Low complexity" evidence="8">
    <location>
        <begin position="847"/>
        <end position="860"/>
    </location>
</feature>
<evidence type="ECO:0000313" key="11">
    <source>
        <dbReference type="EMBL" id="CAF2077003.1"/>
    </source>
</evidence>
<comment type="similarity">
    <text evidence="2 7">Belongs to the peptidase C19 family.</text>
</comment>
<dbReference type="Pfam" id="PF00443">
    <property type="entry name" value="UCH"/>
    <property type="match status" value="1"/>
</dbReference>
<dbReference type="PROSITE" id="PS51283">
    <property type="entry name" value="DUSP"/>
    <property type="match status" value="1"/>
</dbReference>
<dbReference type="SMART" id="SM00695">
    <property type="entry name" value="DUSP"/>
    <property type="match status" value="1"/>
</dbReference>
<dbReference type="InterPro" id="IPR035927">
    <property type="entry name" value="DUSP-like_sf"/>
</dbReference>
<dbReference type="AlphaFoldDB" id="A0A816RYB7"/>
<dbReference type="SUPFAM" id="SSF143791">
    <property type="entry name" value="DUSP-like"/>
    <property type="match status" value="1"/>
</dbReference>
<dbReference type="PROSITE" id="PS50235">
    <property type="entry name" value="USP_3"/>
    <property type="match status" value="1"/>
</dbReference>
<feature type="compositionally biased region" description="Basic and acidic residues" evidence="8">
    <location>
        <begin position="664"/>
        <end position="674"/>
    </location>
</feature>
<dbReference type="GO" id="GO:0004843">
    <property type="term" value="F:cysteine-type deubiquitinase activity"/>
    <property type="evidence" value="ECO:0007669"/>
    <property type="project" value="UniProtKB-UniRule"/>
</dbReference>
<feature type="region of interest" description="Disordered" evidence="8">
    <location>
        <begin position="847"/>
        <end position="877"/>
    </location>
</feature>
<evidence type="ECO:0000313" key="12">
    <source>
        <dbReference type="Proteomes" id="UP000663824"/>
    </source>
</evidence>
<keyword evidence="3 7" id="KW-0645">Protease</keyword>
<dbReference type="Gene3D" id="3.30.2230.10">
    <property type="entry name" value="DUSP-like"/>
    <property type="match status" value="1"/>
</dbReference>
<dbReference type="GO" id="GO:0016579">
    <property type="term" value="P:protein deubiquitination"/>
    <property type="evidence" value="ECO:0007669"/>
    <property type="project" value="InterPro"/>
</dbReference>
<evidence type="ECO:0000259" key="9">
    <source>
        <dbReference type="PROSITE" id="PS50235"/>
    </source>
</evidence>
<evidence type="ECO:0000256" key="6">
    <source>
        <dbReference type="ARBA" id="ARBA00022807"/>
    </source>
</evidence>
<feature type="compositionally biased region" description="Polar residues" evidence="8">
    <location>
        <begin position="675"/>
        <end position="690"/>
    </location>
</feature>
<dbReference type="Pfam" id="PF06337">
    <property type="entry name" value="DUSP"/>
    <property type="match status" value="1"/>
</dbReference>
<dbReference type="InterPro" id="IPR001394">
    <property type="entry name" value="Peptidase_C19_UCH"/>
</dbReference>
<evidence type="ECO:0000256" key="7">
    <source>
        <dbReference type="RuleBase" id="RU366025"/>
    </source>
</evidence>
<keyword evidence="5 7" id="KW-0378">Hydrolase</keyword>